<comment type="subcellular location">
    <subcellularLocation>
        <location evidence="2 14 15">Cytoplasm</location>
    </subcellularLocation>
</comment>
<proteinExistence type="inferred from homology"/>
<evidence type="ECO:0000256" key="16">
    <source>
        <dbReference type="SAM" id="MobiDB-lite"/>
    </source>
</evidence>
<dbReference type="SUPFAM" id="SSF52540">
    <property type="entry name" value="P-loop containing nucleoside triphosphate hydrolases"/>
    <property type="match status" value="1"/>
</dbReference>
<comment type="caution">
    <text evidence="18">The sequence shown here is derived from an EMBL/GenBank/DDBJ whole genome shotgun (WGS) entry which is preliminary data.</text>
</comment>
<dbReference type="PIRSF" id="PIRSF000545">
    <property type="entry name" value="Pantothenate_kin"/>
    <property type="match status" value="1"/>
</dbReference>
<accession>A0ABX0V0E4</accession>
<protein>
    <recommendedName>
        <fullName evidence="6 14">Pantothenate kinase</fullName>
        <ecNumber evidence="5 14">2.7.1.33</ecNumber>
    </recommendedName>
    <alternativeName>
        <fullName evidence="13 14">Pantothenic acid kinase</fullName>
    </alternativeName>
</protein>
<comment type="caution">
    <text evidence="14">Lacks conserved residue(s) required for the propagation of feature annotation.</text>
</comment>
<evidence type="ECO:0000256" key="8">
    <source>
        <dbReference type="ARBA" id="ARBA00022679"/>
    </source>
</evidence>
<evidence type="ECO:0000259" key="17">
    <source>
        <dbReference type="Pfam" id="PF00485"/>
    </source>
</evidence>
<feature type="domain" description="Phosphoribulokinase/uridine kinase" evidence="17">
    <location>
        <begin position="124"/>
        <end position="282"/>
    </location>
</feature>
<sequence length="351" mass="39463">MNMRETGRGALPDQVESFDRPQPAPVDAGAATDGGIVPLNGELSPYRVFTRAEWASLRADTPMTLTVDELVRLQSLNDQLSLSEVAEIYLPLSRLLSLYVAAMQGLFRATERFLAVEDGKVPYIIGIAGSVAAGKSTTARVLEALLARWPNTPKVQLVTTDGFLFPNAELNRLGIMKRKGFPESYDMQALLRFLSAIKAGARNVRAPVYSHLTYDVVPGEEIAVDRPDILIVEGLNVLQTARPPRDGRAVPFVSDFFDFSIYVDANEELLHQWYVNRFMRLRKTAFRNPQSYFRRHADVPEEEARQTAEELWSGTNLINLRDNILPTRQRASLILRKGDSHRIEEVALRRL</sequence>
<evidence type="ECO:0000256" key="13">
    <source>
        <dbReference type="ARBA" id="ARBA00032866"/>
    </source>
</evidence>
<dbReference type="GO" id="GO:0004594">
    <property type="term" value="F:pantothenate kinase activity"/>
    <property type="evidence" value="ECO:0007669"/>
    <property type="project" value="UniProtKB-EC"/>
</dbReference>
<evidence type="ECO:0000256" key="5">
    <source>
        <dbReference type="ARBA" id="ARBA00012102"/>
    </source>
</evidence>
<evidence type="ECO:0000313" key="18">
    <source>
        <dbReference type="EMBL" id="NIJ58093.1"/>
    </source>
</evidence>
<evidence type="ECO:0000256" key="3">
    <source>
        <dbReference type="ARBA" id="ARBA00005225"/>
    </source>
</evidence>
<evidence type="ECO:0000256" key="6">
    <source>
        <dbReference type="ARBA" id="ARBA00015080"/>
    </source>
</evidence>
<dbReference type="EMBL" id="JAASQI010000004">
    <property type="protein sequence ID" value="NIJ58093.1"/>
    <property type="molecule type" value="Genomic_DNA"/>
</dbReference>
<organism evidence="18 19">
    <name type="scientific">Pseudochelatococcus lubricantis</name>
    <dbReference type="NCBI Taxonomy" id="1538102"/>
    <lineage>
        <taxon>Bacteria</taxon>
        <taxon>Pseudomonadati</taxon>
        <taxon>Pseudomonadota</taxon>
        <taxon>Alphaproteobacteria</taxon>
        <taxon>Hyphomicrobiales</taxon>
        <taxon>Chelatococcaceae</taxon>
        <taxon>Pseudochelatococcus</taxon>
    </lineage>
</organism>
<keyword evidence="7 14" id="KW-0963">Cytoplasm</keyword>
<dbReference type="Proteomes" id="UP001429580">
    <property type="component" value="Unassembled WGS sequence"/>
</dbReference>
<evidence type="ECO:0000256" key="11">
    <source>
        <dbReference type="ARBA" id="ARBA00022840"/>
    </source>
</evidence>
<keyword evidence="8 14" id="KW-0808">Transferase</keyword>
<reference evidence="18 19" key="1">
    <citation type="submission" date="2020-03" db="EMBL/GenBank/DDBJ databases">
        <title>Genomic Encyclopedia of Type Strains, Phase IV (KMG-IV): sequencing the most valuable type-strain genomes for metagenomic binning, comparative biology and taxonomic classification.</title>
        <authorList>
            <person name="Goeker M."/>
        </authorList>
    </citation>
    <scope>NUCLEOTIDE SEQUENCE [LARGE SCALE GENOMIC DNA]</scope>
    <source>
        <strain evidence="18 19">DSM 103870</strain>
    </source>
</reference>
<name>A0ABX0V0E4_9HYPH</name>
<evidence type="ECO:0000256" key="12">
    <source>
        <dbReference type="ARBA" id="ARBA00022993"/>
    </source>
</evidence>
<dbReference type="PANTHER" id="PTHR10285">
    <property type="entry name" value="URIDINE KINASE"/>
    <property type="match status" value="1"/>
</dbReference>
<dbReference type="CDD" id="cd02025">
    <property type="entry name" value="PanK"/>
    <property type="match status" value="1"/>
</dbReference>
<evidence type="ECO:0000256" key="1">
    <source>
        <dbReference type="ARBA" id="ARBA00001206"/>
    </source>
</evidence>
<feature type="region of interest" description="Disordered" evidence="16">
    <location>
        <begin position="1"/>
        <end position="33"/>
    </location>
</feature>
<evidence type="ECO:0000313" key="19">
    <source>
        <dbReference type="Proteomes" id="UP001429580"/>
    </source>
</evidence>
<dbReference type="Gene3D" id="3.40.50.300">
    <property type="entry name" value="P-loop containing nucleotide triphosphate hydrolases"/>
    <property type="match status" value="1"/>
</dbReference>
<dbReference type="HAMAP" id="MF_00215">
    <property type="entry name" value="Pantothen_kinase_1"/>
    <property type="match status" value="1"/>
</dbReference>
<keyword evidence="9 14" id="KW-0547">Nucleotide-binding</keyword>
<evidence type="ECO:0000256" key="15">
    <source>
        <dbReference type="RuleBase" id="RU003530"/>
    </source>
</evidence>
<evidence type="ECO:0000256" key="14">
    <source>
        <dbReference type="HAMAP-Rule" id="MF_00215"/>
    </source>
</evidence>
<dbReference type="InterPro" id="IPR006083">
    <property type="entry name" value="PRK/URK"/>
</dbReference>
<comment type="similarity">
    <text evidence="4 14 15">Belongs to the prokaryotic pantothenate kinase family.</text>
</comment>
<comment type="pathway">
    <text evidence="3 14 15">Cofactor biosynthesis; coenzyme A biosynthesis; CoA from (R)-pantothenate: step 1/5.</text>
</comment>
<dbReference type="InterPro" id="IPR027417">
    <property type="entry name" value="P-loop_NTPase"/>
</dbReference>
<evidence type="ECO:0000256" key="2">
    <source>
        <dbReference type="ARBA" id="ARBA00004496"/>
    </source>
</evidence>
<evidence type="ECO:0000256" key="7">
    <source>
        <dbReference type="ARBA" id="ARBA00022490"/>
    </source>
</evidence>
<gene>
    <name evidence="14" type="primary">coaA</name>
    <name evidence="18" type="ORF">FHS82_001935</name>
</gene>
<dbReference type="NCBIfam" id="TIGR00554">
    <property type="entry name" value="panK_bact"/>
    <property type="match status" value="1"/>
</dbReference>
<comment type="catalytic activity">
    <reaction evidence="1 14 15">
        <text>(R)-pantothenate + ATP = (R)-4'-phosphopantothenate + ADP + H(+)</text>
        <dbReference type="Rhea" id="RHEA:16373"/>
        <dbReference type="ChEBI" id="CHEBI:10986"/>
        <dbReference type="ChEBI" id="CHEBI:15378"/>
        <dbReference type="ChEBI" id="CHEBI:29032"/>
        <dbReference type="ChEBI" id="CHEBI:30616"/>
        <dbReference type="ChEBI" id="CHEBI:456216"/>
        <dbReference type="EC" id="2.7.1.33"/>
    </reaction>
</comment>
<keyword evidence="19" id="KW-1185">Reference proteome</keyword>
<dbReference type="EC" id="2.7.1.33" evidence="5 14"/>
<keyword evidence="12 14" id="KW-0173">Coenzyme A biosynthesis</keyword>
<evidence type="ECO:0000256" key="10">
    <source>
        <dbReference type="ARBA" id="ARBA00022777"/>
    </source>
</evidence>
<keyword evidence="10 14" id="KW-0418">Kinase</keyword>
<evidence type="ECO:0000256" key="4">
    <source>
        <dbReference type="ARBA" id="ARBA00006087"/>
    </source>
</evidence>
<keyword evidence="11 14" id="KW-0067">ATP-binding</keyword>
<evidence type="ECO:0000256" key="9">
    <source>
        <dbReference type="ARBA" id="ARBA00022741"/>
    </source>
</evidence>
<dbReference type="InterPro" id="IPR004566">
    <property type="entry name" value="PanK"/>
</dbReference>
<dbReference type="Pfam" id="PF00485">
    <property type="entry name" value="PRK"/>
    <property type="match status" value="1"/>
</dbReference>